<dbReference type="Proteomes" id="UP000221165">
    <property type="component" value="Unassembled WGS sequence"/>
</dbReference>
<sequence>MRKDDQKYPLSLFLLILNCKVKERPTSEGSSYLSRERKKERKRERSVFGTSIASRLPPSSLLMSLQMNLR</sequence>
<evidence type="ECO:0000256" key="1">
    <source>
        <dbReference type="SAM" id="MobiDB-lite"/>
    </source>
</evidence>
<reference evidence="2 3" key="1">
    <citation type="journal article" date="2017" name="Int. J. Parasitol.">
        <title>The genome of the protozoan parasite Cystoisospora suis and a reverse vaccinology approach to identify vaccine candidates.</title>
        <authorList>
            <person name="Palmieri N."/>
            <person name="Shrestha A."/>
            <person name="Ruttkowski B."/>
            <person name="Beck T."/>
            <person name="Vogl C."/>
            <person name="Tomley F."/>
            <person name="Blake D.P."/>
            <person name="Joachim A."/>
        </authorList>
    </citation>
    <scope>NUCLEOTIDE SEQUENCE [LARGE SCALE GENOMIC DNA]</scope>
    <source>
        <strain evidence="2 3">Wien I</strain>
    </source>
</reference>
<comment type="caution">
    <text evidence="2">The sequence shown here is derived from an EMBL/GenBank/DDBJ whole genome shotgun (WGS) entry which is preliminary data.</text>
</comment>
<feature type="region of interest" description="Disordered" evidence="1">
    <location>
        <begin position="24"/>
        <end position="49"/>
    </location>
</feature>
<dbReference type="VEuPathDB" id="ToxoDB:CSUI_007858"/>
<organism evidence="2 3">
    <name type="scientific">Cystoisospora suis</name>
    <dbReference type="NCBI Taxonomy" id="483139"/>
    <lineage>
        <taxon>Eukaryota</taxon>
        <taxon>Sar</taxon>
        <taxon>Alveolata</taxon>
        <taxon>Apicomplexa</taxon>
        <taxon>Conoidasida</taxon>
        <taxon>Coccidia</taxon>
        <taxon>Eucoccidiorida</taxon>
        <taxon>Eimeriorina</taxon>
        <taxon>Sarcocystidae</taxon>
        <taxon>Cystoisospora</taxon>
    </lineage>
</organism>
<dbReference type="GeneID" id="94431212"/>
<keyword evidence="3" id="KW-1185">Reference proteome</keyword>
<name>A0A2C6KPL8_9APIC</name>
<proteinExistence type="predicted"/>
<dbReference type="EMBL" id="MIGC01004221">
    <property type="protein sequence ID" value="PHJ18316.1"/>
    <property type="molecule type" value="Genomic_DNA"/>
</dbReference>
<gene>
    <name evidence="2" type="ORF">CSUI_007858</name>
</gene>
<protein>
    <submittedName>
        <fullName evidence="2">Uncharacterized protein</fullName>
    </submittedName>
</protein>
<evidence type="ECO:0000313" key="3">
    <source>
        <dbReference type="Proteomes" id="UP000221165"/>
    </source>
</evidence>
<accession>A0A2C6KPL8</accession>
<dbReference type="RefSeq" id="XP_067920024.1">
    <property type="nucleotide sequence ID" value="XM_068068001.1"/>
</dbReference>
<evidence type="ECO:0000313" key="2">
    <source>
        <dbReference type="EMBL" id="PHJ18316.1"/>
    </source>
</evidence>
<dbReference type="AlphaFoldDB" id="A0A2C6KPL8"/>